<feature type="domain" description="Protein kinase" evidence="1">
    <location>
        <begin position="1"/>
        <end position="303"/>
    </location>
</feature>
<dbReference type="RefSeq" id="XP_008021858.1">
    <property type="nucleotide sequence ID" value="XM_008023667.1"/>
</dbReference>
<accession>R0J191</accession>
<name>R0J191_EXST2</name>
<protein>
    <recommendedName>
        <fullName evidence="1">Protein kinase domain-containing protein</fullName>
    </recommendedName>
</protein>
<sequence length="303" mass="33354">MSIESIDKYVLDEIVEACADTSDSAEELSKKLVNKIVAVKRSTGYFAPTLHNEVARMKAIGESVEATGNTQSQFFQLLAYDIDDTSVAWMATSTFPICLSLEGFRSLGEMPEDFLWVCFTQLQQGLEFLHGVCDPTIVHCDLHLGNIVVGFPDAVPSGLPQVKIVDFGVAVLLHNDTQETAVLAEDNVAFLELLHSLIHKWDGATCGDCADATAPEPGEQSMIGKFHDDIVKQLEYGSGGFARIRVGLWERFGDFATMRGAAVSKASEQNMQGVIMDDFGSQKREMEARLEEIIRERVQPLSQ</sequence>
<dbReference type="Gene3D" id="1.10.510.10">
    <property type="entry name" value="Transferase(Phosphotransferase) domain 1"/>
    <property type="match status" value="1"/>
</dbReference>
<reference evidence="2 3" key="1">
    <citation type="journal article" date="2012" name="PLoS Pathog.">
        <title>Diverse lifestyles and strategies of plant pathogenesis encoded in the genomes of eighteen Dothideomycetes fungi.</title>
        <authorList>
            <person name="Ohm R.A."/>
            <person name="Feau N."/>
            <person name="Henrissat B."/>
            <person name="Schoch C.L."/>
            <person name="Horwitz B.A."/>
            <person name="Barry K.W."/>
            <person name="Condon B.J."/>
            <person name="Copeland A.C."/>
            <person name="Dhillon B."/>
            <person name="Glaser F."/>
            <person name="Hesse C.N."/>
            <person name="Kosti I."/>
            <person name="LaButti K."/>
            <person name="Lindquist E.A."/>
            <person name="Lucas S."/>
            <person name="Salamov A.A."/>
            <person name="Bradshaw R.E."/>
            <person name="Ciuffetti L."/>
            <person name="Hamelin R.C."/>
            <person name="Kema G.H.J."/>
            <person name="Lawrence C."/>
            <person name="Scott J.A."/>
            <person name="Spatafora J.W."/>
            <person name="Turgeon B.G."/>
            <person name="de Wit P.J.G.M."/>
            <person name="Zhong S."/>
            <person name="Goodwin S.B."/>
            <person name="Grigoriev I.V."/>
        </authorList>
    </citation>
    <scope>NUCLEOTIDE SEQUENCE [LARGE SCALE GENOMIC DNA]</scope>
    <source>
        <strain evidence="3">28A</strain>
    </source>
</reference>
<dbReference type="GO" id="GO:0004672">
    <property type="term" value="F:protein kinase activity"/>
    <property type="evidence" value="ECO:0007669"/>
    <property type="project" value="InterPro"/>
</dbReference>
<keyword evidence="3" id="KW-1185">Reference proteome</keyword>
<reference evidence="2 3" key="2">
    <citation type="journal article" date="2013" name="PLoS Genet.">
        <title>Comparative genome structure, secondary metabolite, and effector coding capacity across Cochliobolus pathogens.</title>
        <authorList>
            <person name="Condon B.J."/>
            <person name="Leng Y."/>
            <person name="Wu D."/>
            <person name="Bushley K.E."/>
            <person name="Ohm R.A."/>
            <person name="Otillar R."/>
            <person name="Martin J."/>
            <person name="Schackwitz W."/>
            <person name="Grimwood J."/>
            <person name="MohdZainudin N."/>
            <person name="Xue C."/>
            <person name="Wang R."/>
            <person name="Manning V.A."/>
            <person name="Dhillon B."/>
            <person name="Tu Z.J."/>
            <person name="Steffenson B.J."/>
            <person name="Salamov A."/>
            <person name="Sun H."/>
            <person name="Lowry S."/>
            <person name="LaButti K."/>
            <person name="Han J."/>
            <person name="Copeland A."/>
            <person name="Lindquist E."/>
            <person name="Barry K."/>
            <person name="Schmutz J."/>
            <person name="Baker S.E."/>
            <person name="Ciuffetti L.M."/>
            <person name="Grigoriev I.V."/>
            <person name="Zhong S."/>
            <person name="Turgeon B.G."/>
        </authorList>
    </citation>
    <scope>NUCLEOTIDE SEQUENCE [LARGE SCALE GENOMIC DNA]</scope>
    <source>
        <strain evidence="3">28A</strain>
    </source>
</reference>
<dbReference type="InterPro" id="IPR011009">
    <property type="entry name" value="Kinase-like_dom_sf"/>
</dbReference>
<dbReference type="GeneID" id="19402945"/>
<evidence type="ECO:0000259" key="1">
    <source>
        <dbReference type="PROSITE" id="PS50011"/>
    </source>
</evidence>
<dbReference type="STRING" id="671987.R0J191"/>
<dbReference type="EMBL" id="KB908493">
    <property type="protein sequence ID" value="EOA90541.1"/>
    <property type="molecule type" value="Genomic_DNA"/>
</dbReference>
<dbReference type="eggNOG" id="ENOG502R8PI">
    <property type="taxonomic scope" value="Eukaryota"/>
</dbReference>
<dbReference type="SUPFAM" id="SSF56112">
    <property type="entry name" value="Protein kinase-like (PK-like)"/>
    <property type="match status" value="1"/>
</dbReference>
<dbReference type="OrthoDB" id="3795368at2759"/>
<dbReference type="AlphaFoldDB" id="R0J191"/>
<dbReference type="Proteomes" id="UP000016935">
    <property type="component" value="Unassembled WGS sequence"/>
</dbReference>
<organism evidence="2 3">
    <name type="scientific">Exserohilum turcicum (strain 28A)</name>
    <name type="common">Northern leaf blight fungus</name>
    <name type="synonym">Setosphaeria turcica</name>
    <dbReference type="NCBI Taxonomy" id="671987"/>
    <lineage>
        <taxon>Eukaryota</taxon>
        <taxon>Fungi</taxon>
        <taxon>Dikarya</taxon>
        <taxon>Ascomycota</taxon>
        <taxon>Pezizomycotina</taxon>
        <taxon>Dothideomycetes</taxon>
        <taxon>Pleosporomycetidae</taxon>
        <taxon>Pleosporales</taxon>
        <taxon>Pleosporineae</taxon>
        <taxon>Pleosporaceae</taxon>
        <taxon>Exserohilum</taxon>
    </lineage>
</organism>
<dbReference type="PROSITE" id="PS50011">
    <property type="entry name" value="PROTEIN_KINASE_DOM"/>
    <property type="match status" value="1"/>
</dbReference>
<dbReference type="HOGENOM" id="CLU_918795_0_0_1"/>
<dbReference type="GO" id="GO:0005524">
    <property type="term" value="F:ATP binding"/>
    <property type="evidence" value="ECO:0007669"/>
    <property type="project" value="InterPro"/>
</dbReference>
<evidence type="ECO:0000313" key="2">
    <source>
        <dbReference type="EMBL" id="EOA90541.1"/>
    </source>
</evidence>
<evidence type="ECO:0000313" key="3">
    <source>
        <dbReference type="Proteomes" id="UP000016935"/>
    </source>
</evidence>
<dbReference type="InterPro" id="IPR000719">
    <property type="entry name" value="Prot_kinase_dom"/>
</dbReference>
<gene>
    <name evidence="2" type="ORF">SETTUDRAFT_25804</name>
</gene>
<proteinExistence type="predicted"/>